<dbReference type="SUPFAM" id="SSF50475">
    <property type="entry name" value="FMN-binding split barrel"/>
    <property type="match status" value="1"/>
</dbReference>
<protein>
    <submittedName>
        <fullName evidence="3">Flavin oxidoreductase</fullName>
    </submittedName>
</protein>
<keyword evidence="4" id="KW-1185">Reference proteome</keyword>
<dbReference type="EMBL" id="FZMO01000434">
    <property type="protein sequence ID" value="SNQ50571.1"/>
    <property type="molecule type" value="Genomic_DNA"/>
</dbReference>
<organism evidence="3 4">
    <name type="scientific">Frankia canadensis</name>
    <dbReference type="NCBI Taxonomy" id="1836972"/>
    <lineage>
        <taxon>Bacteria</taxon>
        <taxon>Bacillati</taxon>
        <taxon>Actinomycetota</taxon>
        <taxon>Actinomycetes</taxon>
        <taxon>Frankiales</taxon>
        <taxon>Frankiaceae</taxon>
        <taxon>Frankia</taxon>
    </lineage>
</organism>
<dbReference type="PANTHER" id="PTHR30466:SF1">
    <property type="entry name" value="FMN REDUCTASE (NADH) RUTF"/>
    <property type="match status" value="1"/>
</dbReference>
<dbReference type="OrthoDB" id="9792858at2"/>
<dbReference type="Proteomes" id="UP000234331">
    <property type="component" value="Unassembled WGS sequence"/>
</dbReference>
<feature type="domain" description="Flavin reductase like" evidence="2">
    <location>
        <begin position="47"/>
        <end position="200"/>
    </location>
</feature>
<dbReference type="PANTHER" id="PTHR30466">
    <property type="entry name" value="FLAVIN REDUCTASE"/>
    <property type="match status" value="1"/>
</dbReference>
<evidence type="ECO:0000313" key="3">
    <source>
        <dbReference type="EMBL" id="SNQ50571.1"/>
    </source>
</evidence>
<proteinExistence type="predicted"/>
<dbReference type="InterPro" id="IPR050268">
    <property type="entry name" value="NADH-dep_flavin_reductase"/>
</dbReference>
<dbReference type="GO" id="GO:0006208">
    <property type="term" value="P:pyrimidine nucleobase catabolic process"/>
    <property type="evidence" value="ECO:0007669"/>
    <property type="project" value="TreeGrafter"/>
</dbReference>
<reference evidence="3 4" key="1">
    <citation type="submission" date="2017-06" db="EMBL/GenBank/DDBJ databases">
        <authorList>
            <person name="Kim H.J."/>
            <person name="Triplett B.A."/>
        </authorList>
    </citation>
    <scope>NUCLEOTIDE SEQUENCE [LARGE SCALE GENOMIC DNA]</scope>
    <source>
        <strain evidence="3">FRACA_ARgP5</strain>
    </source>
</reference>
<gene>
    <name evidence="3" type="ORF">FRACA_490003</name>
</gene>
<evidence type="ECO:0000259" key="2">
    <source>
        <dbReference type="SMART" id="SM00903"/>
    </source>
</evidence>
<name>A0A2I2KY31_9ACTN</name>
<accession>A0A2I2KY31</accession>
<dbReference type="GO" id="GO:0042602">
    <property type="term" value="F:riboflavin reductase (NADPH) activity"/>
    <property type="evidence" value="ECO:0007669"/>
    <property type="project" value="TreeGrafter"/>
</dbReference>
<evidence type="ECO:0000313" key="4">
    <source>
        <dbReference type="Proteomes" id="UP000234331"/>
    </source>
</evidence>
<dbReference type="GO" id="GO:0010181">
    <property type="term" value="F:FMN binding"/>
    <property type="evidence" value="ECO:0007669"/>
    <property type="project" value="InterPro"/>
</dbReference>
<dbReference type="AlphaFoldDB" id="A0A2I2KY31"/>
<sequence>MHAWATDTSTSADAVGDLDDHAPSWRPLVAQSFAEPSVSVEEFKSAFRNHPAGVAVITADPGDGPVAMTATSVFSVSAEPPLLVFSISAQSSAAPSILRADTVVVHLLGTGQLEIAKLGATSGIDRFADTSLWRRMRTGEPYFPSAHAWIRGRIANHMAAGTSTLVVVQAVETGAPPVGDPSADAGSAEPLVYHNRTWHRLGDHSKLP</sequence>
<dbReference type="InterPro" id="IPR002563">
    <property type="entry name" value="Flavin_Rdtase-like_dom"/>
</dbReference>
<keyword evidence="1" id="KW-0560">Oxidoreductase</keyword>
<dbReference type="Pfam" id="PF01613">
    <property type="entry name" value="Flavin_Reduct"/>
    <property type="match status" value="1"/>
</dbReference>
<evidence type="ECO:0000256" key="1">
    <source>
        <dbReference type="ARBA" id="ARBA00023002"/>
    </source>
</evidence>
<dbReference type="InterPro" id="IPR012349">
    <property type="entry name" value="Split_barrel_FMN-bd"/>
</dbReference>
<dbReference type="Gene3D" id="2.30.110.10">
    <property type="entry name" value="Electron Transport, Fmn-binding Protein, Chain A"/>
    <property type="match status" value="1"/>
</dbReference>
<dbReference type="SMART" id="SM00903">
    <property type="entry name" value="Flavin_Reduct"/>
    <property type="match status" value="1"/>
</dbReference>